<keyword evidence="5" id="KW-1185">Reference proteome</keyword>
<dbReference type="Pfam" id="PF11761">
    <property type="entry name" value="CbiG_mid"/>
    <property type="match status" value="1"/>
</dbReference>
<dbReference type="Gene3D" id="3.30.420.180">
    <property type="entry name" value="CobE/GbiG C-terminal domain"/>
    <property type="match status" value="1"/>
</dbReference>
<evidence type="ECO:0000259" key="3">
    <source>
        <dbReference type="Pfam" id="PF11761"/>
    </source>
</evidence>
<dbReference type="GO" id="GO:0043779">
    <property type="term" value="F:cobalt-precorrin-5A acetaldehyde-lyase activity"/>
    <property type="evidence" value="ECO:0007669"/>
    <property type="project" value="UniProtKB-EC"/>
</dbReference>
<dbReference type="InterPro" id="IPR036518">
    <property type="entry name" value="CobE/GbiG_C_sf"/>
</dbReference>
<organism evidence="4 5">
    <name type="scientific">Fusobacterium hominis</name>
    <dbReference type="NCBI Taxonomy" id="2764326"/>
    <lineage>
        <taxon>Bacteria</taxon>
        <taxon>Fusobacteriati</taxon>
        <taxon>Fusobacteriota</taxon>
        <taxon>Fusobacteriia</taxon>
        <taxon>Fusobacteriales</taxon>
        <taxon>Fusobacteriaceae</taxon>
        <taxon>Fusobacterium</taxon>
    </lineage>
</organism>
<dbReference type="PANTHER" id="PTHR37477">
    <property type="entry name" value="COBALT-PRECORRIN-5A HYDROLASE"/>
    <property type="match status" value="1"/>
</dbReference>
<dbReference type="SUPFAM" id="SSF159672">
    <property type="entry name" value="CbiG N-terminal domain-like"/>
    <property type="match status" value="1"/>
</dbReference>
<evidence type="ECO:0000313" key="4">
    <source>
        <dbReference type="EMBL" id="QNM15880.1"/>
    </source>
</evidence>
<dbReference type="RefSeq" id="WP_101474799.1">
    <property type="nucleotide sequence ID" value="NZ_CP060637.1"/>
</dbReference>
<dbReference type="InterPro" id="IPR052553">
    <property type="entry name" value="CbiG_hydrolase"/>
</dbReference>
<evidence type="ECO:0000259" key="1">
    <source>
        <dbReference type="Pfam" id="PF01890"/>
    </source>
</evidence>
<dbReference type="Gene3D" id="3.40.50.11220">
    <property type="match status" value="1"/>
</dbReference>
<sequence length="330" mass="36700">MKIAIWSVTRGAGKVALKIKKQITNCDAYTLSKFELEDTIQIESFNDTLISKFNSYDAHIFIMATGIVVRKIASLIKSKDVDPAIIVIDEKERFIISLLSGHLGGANELTSILANKLNLLPVITTSSDITGKIAVDTLSQKMNCEMENLEKAKKITSLIVDNKKVEVMLPNNVTVNSNNKNTSGVVIVSNKENIEVMRLYPKNIILGIGCKRNTSMTDILKAIDLVMNKHNLCYKSIKSIATVDVKADEKGLIDASKFLKKELVIIDRNEIKKVETMFKGSEFVKKQIGVTCVSEPCAYLASSKQGEFLEMKFIYNGITISIYEEKFGDE</sequence>
<protein>
    <submittedName>
        <fullName evidence="4">Cobalt-precorrin 5A hydrolase</fullName>
        <ecNumber evidence="4">3.7.1.12</ecNumber>
    </submittedName>
</protein>
<evidence type="ECO:0000313" key="5">
    <source>
        <dbReference type="Proteomes" id="UP000515913"/>
    </source>
</evidence>
<dbReference type="SUPFAM" id="SSF159664">
    <property type="entry name" value="CobE/GbiG C-terminal domain-like"/>
    <property type="match status" value="1"/>
</dbReference>
<dbReference type="PANTHER" id="PTHR37477:SF1">
    <property type="entry name" value="COBALT-PRECORRIN-5A HYDROLASE"/>
    <property type="match status" value="1"/>
</dbReference>
<dbReference type="NCBIfam" id="NF004466">
    <property type="entry name" value="PRK05788.1-4"/>
    <property type="match status" value="1"/>
</dbReference>
<dbReference type="InterPro" id="IPR002750">
    <property type="entry name" value="CobE/GbiG_C"/>
</dbReference>
<keyword evidence="4" id="KW-0378">Hydrolase</keyword>
<dbReference type="InterPro" id="IPR021745">
    <property type="entry name" value="CbiG_mid"/>
</dbReference>
<dbReference type="KEGG" id="fho:H9Q81_03325"/>
<accession>A0A7G9GYJ8</accession>
<gene>
    <name evidence="4" type="primary">cbiG</name>
    <name evidence="4" type="ORF">H9Q81_03325</name>
</gene>
<feature type="domain" description="Cobalamin biosynthesis central region" evidence="3">
    <location>
        <begin position="133"/>
        <end position="192"/>
    </location>
</feature>
<dbReference type="Proteomes" id="UP000515913">
    <property type="component" value="Chromosome"/>
</dbReference>
<proteinExistence type="predicted"/>
<feature type="domain" description="CobE/GbiG C-terminal" evidence="1">
    <location>
        <begin position="204"/>
        <end position="322"/>
    </location>
</feature>
<dbReference type="EC" id="3.7.1.12" evidence="4"/>
<dbReference type="Pfam" id="PF01890">
    <property type="entry name" value="CbiG_C"/>
    <property type="match status" value="1"/>
</dbReference>
<dbReference type="Pfam" id="PF11760">
    <property type="entry name" value="CbiG_N"/>
    <property type="match status" value="1"/>
</dbReference>
<dbReference type="EMBL" id="CP060637">
    <property type="protein sequence ID" value="QNM15880.1"/>
    <property type="molecule type" value="Genomic_DNA"/>
</dbReference>
<reference evidence="4 5" key="1">
    <citation type="submission" date="2020-08" db="EMBL/GenBank/DDBJ databases">
        <authorList>
            <person name="Liu C."/>
            <person name="Sun Q."/>
        </authorList>
    </citation>
    <scope>NUCLEOTIDE SEQUENCE [LARGE SCALE GENOMIC DNA]</scope>
    <source>
        <strain evidence="4 5">NSJ-57</strain>
    </source>
</reference>
<evidence type="ECO:0000259" key="2">
    <source>
        <dbReference type="Pfam" id="PF11760"/>
    </source>
</evidence>
<name>A0A7G9GYJ8_9FUSO</name>
<dbReference type="InterPro" id="IPR038029">
    <property type="entry name" value="GbiG_N_sf"/>
</dbReference>
<feature type="domain" description="Cobalamin synthesis G N-terminal" evidence="2">
    <location>
        <begin position="51"/>
        <end position="128"/>
    </location>
</feature>
<dbReference type="InterPro" id="IPR021744">
    <property type="entry name" value="CbiG_N"/>
</dbReference>
<dbReference type="AlphaFoldDB" id="A0A7G9GYJ8"/>
<dbReference type="GO" id="GO:0009236">
    <property type="term" value="P:cobalamin biosynthetic process"/>
    <property type="evidence" value="ECO:0007669"/>
    <property type="project" value="InterPro"/>
</dbReference>